<accession>A0ABC8UW94</accession>
<sequence length="130" mass="13746">MVNTPSQQDQNPTVPAGTSNWVPSMATIQCVIQATAQWRHPNHLLQGIAQTTYCKALPKALPGPLSFKELPTSSTCTPVLNASAWCHLCVCAYAYLCLASIASYTGVAFSCLRAPPRPSSLAISNAKGVA</sequence>
<proteinExistence type="predicted"/>
<organism evidence="1 2">
    <name type="scientific">Ilex paraguariensis</name>
    <name type="common">yerba mate</name>
    <dbReference type="NCBI Taxonomy" id="185542"/>
    <lineage>
        <taxon>Eukaryota</taxon>
        <taxon>Viridiplantae</taxon>
        <taxon>Streptophyta</taxon>
        <taxon>Embryophyta</taxon>
        <taxon>Tracheophyta</taxon>
        <taxon>Spermatophyta</taxon>
        <taxon>Magnoliopsida</taxon>
        <taxon>eudicotyledons</taxon>
        <taxon>Gunneridae</taxon>
        <taxon>Pentapetalae</taxon>
        <taxon>asterids</taxon>
        <taxon>campanulids</taxon>
        <taxon>Aquifoliales</taxon>
        <taxon>Aquifoliaceae</taxon>
        <taxon>Ilex</taxon>
    </lineage>
</organism>
<dbReference type="AlphaFoldDB" id="A0ABC8UW94"/>
<evidence type="ECO:0000313" key="1">
    <source>
        <dbReference type="EMBL" id="CAK9185325.1"/>
    </source>
</evidence>
<evidence type="ECO:0000313" key="2">
    <source>
        <dbReference type="Proteomes" id="UP001642360"/>
    </source>
</evidence>
<name>A0ABC8UW94_9AQUA</name>
<comment type="caution">
    <text evidence="1">The sequence shown here is derived from an EMBL/GenBank/DDBJ whole genome shotgun (WGS) entry which is preliminary data.</text>
</comment>
<reference evidence="1 2" key="1">
    <citation type="submission" date="2024-02" db="EMBL/GenBank/DDBJ databases">
        <authorList>
            <person name="Vignale AGUSTIN F."/>
            <person name="Sosa J E."/>
            <person name="Modenutti C."/>
        </authorList>
    </citation>
    <scope>NUCLEOTIDE SEQUENCE [LARGE SCALE GENOMIC DNA]</scope>
</reference>
<gene>
    <name evidence="1" type="ORF">ILEXP_LOCUS55721</name>
</gene>
<keyword evidence="2" id="KW-1185">Reference proteome</keyword>
<dbReference type="Proteomes" id="UP001642360">
    <property type="component" value="Unassembled WGS sequence"/>
</dbReference>
<dbReference type="EMBL" id="CAUOFW020009279">
    <property type="protein sequence ID" value="CAK9185325.1"/>
    <property type="molecule type" value="Genomic_DNA"/>
</dbReference>
<protein>
    <submittedName>
        <fullName evidence="1">Uncharacterized protein</fullName>
    </submittedName>
</protein>